<dbReference type="SUPFAM" id="SSF55418">
    <property type="entry name" value="eIF4e-like"/>
    <property type="match status" value="1"/>
</dbReference>
<feature type="compositionally biased region" description="Low complexity" evidence="2">
    <location>
        <begin position="287"/>
        <end position="303"/>
    </location>
</feature>
<reference evidence="3 4" key="1">
    <citation type="journal article" date="2018" name="PLoS ONE">
        <title>The draft genome of Kipferlia bialata reveals reductive genome evolution in fornicate parasites.</title>
        <authorList>
            <person name="Tanifuji G."/>
            <person name="Takabayashi S."/>
            <person name="Kume K."/>
            <person name="Takagi M."/>
            <person name="Nakayama T."/>
            <person name="Kamikawa R."/>
            <person name="Inagaki Y."/>
            <person name="Hashimoto T."/>
        </authorList>
    </citation>
    <scope>NUCLEOTIDE SEQUENCE [LARGE SCALE GENOMIC DNA]</scope>
    <source>
        <strain evidence="3">NY0173</strain>
    </source>
</reference>
<dbReference type="GO" id="GO:0016281">
    <property type="term" value="C:eukaryotic translation initiation factor 4F complex"/>
    <property type="evidence" value="ECO:0007669"/>
    <property type="project" value="TreeGrafter"/>
</dbReference>
<keyword evidence="1 3" id="KW-0396">Initiation factor</keyword>
<feature type="region of interest" description="Disordered" evidence="2">
    <location>
        <begin position="285"/>
        <end position="383"/>
    </location>
</feature>
<sequence>MSVCETVVTETPEVVPEMVAVAEEAVVEAETAPEEVEEQVTEAAAVVAALPLVEAVPEETAGPITPRESDDLLAEEESDDEDLEMFDISGMHFQESWSLHFSTRIPKNKKSKKSQSTSEESWAKNVHKVSTFSSIEEFWCLYHFMDTLVSIGNMSVQYAIYHYFKGDIEPKWEHPANKDGCTMSIKMHNSKSSEKKFGVMEKVEFKAQFLMVLLSVIGGTSPMHPLVNGVVCKIRPTFLHMEFWLNTNDEAARTVCENEVRAILCSMYSSDVLDKFDFKSHAHEIQRSAASSPRGGSRANSRGGSRGRGDRGGSNSRGGSRGHSRGGDRDGDRRGGGGGRGGDRSSSRGPSNGRSRGPSRGGERQGGRFSRSSSRGPDRSRDY</sequence>
<evidence type="ECO:0000313" key="4">
    <source>
        <dbReference type="Proteomes" id="UP000265618"/>
    </source>
</evidence>
<protein>
    <submittedName>
        <fullName evidence="3">Translation Initiation factor eIF- 4e</fullName>
    </submittedName>
</protein>
<dbReference type="Pfam" id="PF01652">
    <property type="entry name" value="IF4E"/>
    <property type="match status" value="1"/>
</dbReference>
<comment type="caution">
    <text evidence="3">The sequence shown here is derived from an EMBL/GenBank/DDBJ whole genome shotgun (WGS) entry which is preliminary data.</text>
</comment>
<keyword evidence="4" id="KW-1185">Reference proteome</keyword>
<dbReference type="Proteomes" id="UP000265618">
    <property type="component" value="Unassembled WGS sequence"/>
</dbReference>
<evidence type="ECO:0000256" key="1">
    <source>
        <dbReference type="RuleBase" id="RU004374"/>
    </source>
</evidence>
<evidence type="ECO:0000256" key="2">
    <source>
        <dbReference type="SAM" id="MobiDB-lite"/>
    </source>
</evidence>
<organism evidence="3 4">
    <name type="scientific">Kipferlia bialata</name>
    <dbReference type="NCBI Taxonomy" id="797122"/>
    <lineage>
        <taxon>Eukaryota</taxon>
        <taxon>Metamonada</taxon>
        <taxon>Carpediemonas-like organisms</taxon>
        <taxon>Kipferlia</taxon>
    </lineage>
</organism>
<feature type="compositionally biased region" description="Basic and acidic residues" evidence="2">
    <location>
        <begin position="325"/>
        <end position="346"/>
    </location>
</feature>
<feature type="region of interest" description="Disordered" evidence="2">
    <location>
        <begin position="57"/>
        <end position="79"/>
    </location>
</feature>
<dbReference type="OrthoDB" id="590761at2759"/>
<comment type="similarity">
    <text evidence="1">Belongs to the eukaryotic initiation factor 4E family.</text>
</comment>
<keyword evidence="1" id="KW-0694">RNA-binding</keyword>
<dbReference type="EMBL" id="BDIP01000387">
    <property type="protein sequence ID" value="GIQ81418.1"/>
    <property type="molecule type" value="Genomic_DNA"/>
</dbReference>
<dbReference type="InterPro" id="IPR023398">
    <property type="entry name" value="TIF_eIF4e-like"/>
</dbReference>
<keyword evidence="1" id="KW-0648">Protein biosynthesis</keyword>
<dbReference type="GO" id="GO:0003743">
    <property type="term" value="F:translation initiation factor activity"/>
    <property type="evidence" value="ECO:0007669"/>
    <property type="project" value="UniProtKB-KW"/>
</dbReference>
<gene>
    <name evidence="3" type="ORF">KIPB_002373</name>
</gene>
<dbReference type="Gene3D" id="3.30.760.10">
    <property type="entry name" value="RNA Cap, Translation Initiation Factor Eif4e"/>
    <property type="match status" value="1"/>
</dbReference>
<dbReference type="InterPro" id="IPR001040">
    <property type="entry name" value="TIF_eIF_4E"/>
</dbReference>
<proteinExistence type="inferred from homology"/>
<evidence type="ECO:0000313" key="3">
    <source>
        <dbReference type="EMBL" id="GIQ81418.1"/>
    </source>
</evidence>
<accession>A0A9K3GFX8</accession>
<dbReference type="GO" id="GO:0000340">
    <property type="term" value="F:RNA 7-methylguanosine cap binding"/>
    <property type="evidence" value="ECO:0007669"/>
    <property type="project" value="TreeGrafter"/>
</dbReference>
<name>A0A9K3GFX8_9EUKA</name>
<feature type="compositionally biased region" description="Low complexity" evidence="2">
    <location>
        <begin position="347"/>
        <end position="358"/>
    </location>
</feature>
<dbReference type="PANTHER" id="PTHR11960">
    <property type="entry name" value="EUKARYOTIC TRANSLATION INITIATION FACTOR 4E RELATED"/>
    <property type="match status" value="1"/>
</dbReference>
<dbReference type="AlphaFoldDB" id="A0A9K3GFX8"/>